<dbReference type="InterPro" id="IPR050557">
    <property type="entry name" value="RTX_toxin/Mannuronan_C5-epim"/>
</dbReference>
<organism evidence="4 5">
    <name type="scientific">Maliponia aquimaris</name>
    <dbReference type="NCBI Taxonomy" id="1673631"/>
    <lineage>
        <taxon>Bacteria</taxon>
        <taxon>Pseudomonadati</taxon>
        <taxon>Pseudomonadota</taxon>
        <taxon>Alphaproteobacteria</taxon>
        <taxon>Rhodobacterales</taxon>
        <taxon>Paracoccaceae</taxon>
        <taxon>Maliponia</taxon>
    </lineage>
</organism>
<evidence type="ECO:0000256" key="2">
    <source>
        <dbReference type="ARBA" id="ARBA00022525"/>
    </source>
</evidence>
<dbReference type="PANTHER" id="PTHR38340:SF1">
    <property type="entry name" value="S-LAYER PROTEIN"/>
    <property type="match status" value="1"/>
</dbReference>
<dbReference type="GO" id="GO:0005509">
    <property type="term" value="F:calcium ion binding"/>
    <property type="evidence" value="ECO:0007669"/>
    <property type="project" value="InterPro"/>
</dbReference>
<accession>A0A238JPE5</accession>
<dbReference type="AlphaFoldDB" id="A0A238JPE5"/>
<feature type="compositionally biased region" description="Polar residues" evidence="3">
    <location>
        <begin position="322"/>
        <end position="335"/>
    </location>
</feature>
<dbReference type="Pfam" id="PF00353">
    <property type="entry name" value="HemolysinCabind"/>
    <property type="match status" value="4"/>
</dbReference>
<name>A0A238JPE5_9RHOB</name>
<feature type="region of interest" description="Disordered" evidence="3">
    <location>
        <begin position="316"/>
        <end position="393"/>
    </location>
</feature>
<gene>
    <name evidence="4" type="primary">hlyA_1</name>
    <name evidence="4" type="ORF">MAA8898_00235</name>
</gene>
<dbReference type="InterPro" id="IPR001343">
    <property type="entry name" value="Hemolysn_Ca-bd"/>
</dbReference>
<dbReference type="Proteomes" id="UP000207598">
    <property type="component" value="Unassembled WGS sequence"/>
</dbReference>
<feature type="compositionally biased region" description="Low complexity" evidence="3">
    <location>
        <begin position="361"/>
        <end position="370"/>
    </location>
</feature>
<evidence type="ECO:0000256" key="1">
    <source>
        <dbReference type="ARBA" id="ARBA00004613"/>
    </source>
</evidence>
<dbReference type="Gene3D" id="2.150.10.10">
    <property type="entry name" value="Serralysin-like metalloprotease, C-terminal"/>
    <property type="match status" value="3"/>
</dbReference>
<dbReference type="PROSITE" id="PS00330">
    <property type="entry name" value="HEMOLYSIN_CALCIUM"/>
    <property type="match status" value="2"/>
</dbReference>
<evidence type="ECO:0000256" key="3">
    <source>
        <dbReference type="SAM" id="MobiDB-lite"/>
    </source>
</evidence>
<proteinExistence type="predicted"/>
<dbReference type="InterPro" id="IPR018511">
    <property type="entry name" value="Hemolysin-typ_Ca-bd_CS"/>
</dbReference>
<sequence length="508" mass="51197">MNGGESGLLSRDGVLYVDGSDAITATPGTNWVFNHGLIYTYNGGFSAIDADGDVFELLNGEDGVIDAENPTGGTIDLDLSFAARLVNHGVIHSTNSNAIDFASSDSGAEFRLHNTGEITANDTTALDINTGTGTSRITNAGFIASAGHTINVHADTLSMGNHILINSGHIVGTGDDGINYNIGDAGGLQIANSGTITGWSQAIQTSRSTSVRILNTGILESIGTGSFRIAVEIEGGNDLIRNAGLIVGNVEMGAGTDSFDGTGGVVNGAVFGEAGNDTLAGGESADVLVGGADNDTLFGRGGDDNLSGDSGSDFILGGAGNDSMSGGTENDTLNGNAGDDTLLGEAGNDVLVGQDGSDFLDGGADNDTMDGGNGDDRLEGGSGNDILRGRAGEDDLAGGEGMDLLTGGQGADNFVFRSAAEAGLGATRDQILDFEQGSDLIIVAGLHPGVFEFRGTAGFAPSGNPELRLFETPNGSTIVQMDVDGNGSVDAEIRAAAVIGLTADDFVL</sequence>
<keyword evidence="5" id="KW-1185">Reference proteome</keyword>
<dbReference type="InterPro" id="IPR011049">
    <property type="entry name" value="Serralysin-like_metalloprot_C"/>
</dbReference>
<reference evidence="4 5" key="1">
    <citation type="submission" date="2017-05" db="EMBL/GenBank/DDBJ databases">
        <authorList>
            <person name="Song R."/>
            <person name="Chenine A.L."/>
            <person name="Ruprecht R.M."/>
        </authorList>
    </citation>
    <scope>NUCLEOTIDE SEQUENCE [LARGE SCALE GENOMIC DNA]</scope>
    <source>
        <strain evidence="4 5">CECT 8898</strain>
    </source>
</reference>
<dbReference type="PRINTS" id="PR00313">
    <property type="entry name" value="CABNDNGRPT"/>
</dbReference>
<dbReference type="EMBL" id="FXYF01000001">
    <property type="protein sequence ID" value="SMX32385.1"/>
    <property type="molecule type" value="Genomic_DNA"/>
</dbReference>
<evidence type="ECO:0000313" key="5">
    <source>
        <dbReference type="Proteomes" id="UP000207598"/>
    </source>
</evidence>
<comment type="subcellular location">
    <subcellularLocation>
        <location evidence="1">Secreted</location>
    </subcellularLocation>
</comment>
<keyword evidence="2" id="KW-0964">Secreted</keyword>
<dbReference type="PANTHER" id="PTHR38340">
    <property type="entry name" value="S-LAYER PROTEIN"/>
    <property type="match status" value="1"/>
</dbReference>
<dbReference type="SUPFAM" id="SSF51120">
    <property type="entry name" value="beta-Roll"/>
    <property type="match status" value="2"/>
</dbReference>
<protein>
    <submittedName>
        <fullName evidence="4">Hemolysin, chromosomal</fullName>
    </submittedName>
</protein>
<dbReference type="GO" id="GO:0005576">
    <property type="term" value="C:extracellular region"/>
    <property type="evidence" value="ECO:0007669"/>
    <property type="project" value="UniProtKB-SubCell"/>
</dbReference>
<evidence type="ECO:0000313" key="4">
    <source>
        <dbReference type="EMBL" id="SMX32385.1"/>
    </source>
</evidence>